<dbReference type="Gene3D" id="1.25.40.10">
    <property type="entry name" value="Tetratricopeptide repeat domain"/>
    <property type="match status" value="1"/>
</dbReference>
<protein>
    <submittedName>
        <fullName evidence="2">HCP-like superfamily protein with MYND-type zinc finger</fullName>
    </submittedName>
</protein>
<dbReference type="EMBL" id="JAMFTS010000003">
    <property type="protein sequence ID" value="KAJ4782869.1"/>
    <property type="molecule type" value="Genomic_DNA"/>
</dbReference>
<comment type="caution">
    <text evidence="2">The sequence shown here is derived from an EMBL/GenBank/DDBJ whole genome shotgun (WGS) entry which is preliminary data.</text>
</comment>
<reference evidence="2" key="1">
    <citation type="submission" date="2022-08" db="EMBL/GenBank/DDBJ databases">
        <authorList>
            <person name="Marques A."/>
        </authorList>
    </citation>
    <scope>NUCLEOTIDE SEQUENCE</scope>
    <source>
        <strain evidence="2">RhyPub2mFocal</strain>
        <tissue evidence="2">Leaves</tissue>
    </source>
</reference>
<keyword evidence="4" id="KW-1185">Reference proteome</keyword>
<feature type="domain" description="At2g35280-like TPR" evidence="1">
    <location>
        <begin position="62"/>
        <end position="168"/>
    </location>
</feature>
<evidence type="ECO:0000313" key="4">
    <source>
        <dbReference type="Proteomes" id="UP001140206"/>
    </source>
</evidence>
<dbReference type="InterPro" id="IPR057136">
    <property type="entry name" value="At2g35280_TPR_dom"/>
</dbReference>
<dbReference type="Proteomes" id="UP001140206">
    <property type="component" value="Chromosome 2"/>
</dbReference>
<dbReference type="EMBL" id="JAMFTS010000002">
    <property type="protein sequence ID" value="KAJ4789796.1"/>
    <property type="molecule type" value="Genomic_DNA"/>
</dbReference>
<dbReference type="InterPro" id="IPR040338">
    <property type="entry name" value="At1g67623-like"/>
</dbReference>
<name>A0AAV8EQH8_9POAL</name>
<dbReference type="InterPro" id="IPR011990">
    <property type="entry name" value="TPR-like_helical_dom_sf"/>
</dbReference>
<accession>A0AAV8EQH8</accession>
<dbReference type="Pfam" id="PF23310">
    <property type="entry name" value="TPR_27"/>
    <property type="match status" value="1"/>
</dbReference>
<organism evidence="2 4">
    <name type="scientific">Rhynchospora pubera</name>
    <dbReference type="NCBI Taxonomy" id="906938"/>
    <lineage>
        <taxon>Eukaryota</taxon>
        <taxon>Viridiplantae</taxon>
        <taxon>Streptophyta</taxon>
        <taxon>Embryophyta</taxon>
        <taxon>Tracheophyta</taxon>
        <taxon>Spermatophyta</taxon>
        <taxon>Magnoliopsida</taxon>
        <taxon>Liliopsida</taxon>
        <taxon>Poales</taxon>
        <taxon>Cyperaceae</taxon>
        <taxon>Cyperoideae</taxon>
        <taxon>Rhynchosporeae</taxon>
        <taxon>Rhynchospora</taxon>
    </lineage>
</organism>
<evidence type="ECO:0000259" key="1">
    <source>
        <dbReference type="Pfam" id="PF23310"/>
    </source>
</evidence>
<dbReference type="AlphaFoldDB" id="A0AAV8EQH8"/>
<proteinExistence type="predicted"/>
<evidence type="ECO:0000313" key="2">
    <source>
        <dbReference type="EMBL" id="KAJ4782869.1"/>
    </source>
</evidence>
<dbReference type="PANTHER" id="PTHR33784">
    <property type="entry name" value="OS05G0482100 PROTEIN"/>
    <property type="match status" value="1"/>
</dbReference>
<gene>
    <name evidence="3" type="ORF">LUZ62_041042</name>
    <name evidence="2" type="ORF">LUZ62_067126</name>
</gene>
<dbReference type="PANTHER" id="PTHR33784:SF10">
    <property type="entry name" value="F-BOX PROTEIN"/>
    <property type="match status" value="1"/>
</dbReference>
<dbReference type="Proteomes" id="UP001140206">
    <property type="component" value="Chromosome 3"/>
</dbReference>
<dbReference type="SUPFAM" id="SSF81901">
    <property type="entry name" value="HCP-like"/>
    <property type="match status" value="1"/>
</dbReference>
<sequence length="226" mass="25927">MATTTAINTLPKDMIVEIAAALVSSSPLPFTDLMSFKNSCKVFFEATNDRLVKLRIVLHREFPDLNWKASDWRMTIFKACAEAGNPEACFILALTYIFGDRDICSGVKLLHKAASKGHKEALYLMNIIKLRVQDHPPLANMLPPGVFTSIESIKFDDNDVQWCRRKVVHVYEQVTWNDWRATNVTNRHCCESSSECWFGSWNDRHRSFCSEACRWNQKFIQICLGT</sequence>
<evidence type="ECO:0000313" key="3">
    <source>
        <dbReference type="EMBL" id="KAJ4789796.1"/>
    </source>
</evidence>